<proteinExistence type="predicted"/>
<protein>
    <submittedName>
        <fullName evidence="1">Uncharacterized protein</fullName>
    </submittedName>
</protein>
<comment type="caution">
    <text evidence="1">The sequence shown here is derived from an EMBL/GenBank/DDBJ whole genome shotgun (WGS) entry which is preliminary data.</text>
</comment>
<dbReference type="Proteomes" id="UP001610334">
    <property type="component" value="Unassembled WGS sequence"/>
</dbReference>
<evidence type="ECO:0000313" key="1">
    <source>
        <dbReference type="EMBL" id="KAL2809712.1"/>
    </source>
</evidence>
<sequence>MHAPTSICPPLLQYVFFFFHSPCLNLPFPVPYTIRTIRRDLLFSYFYLFSLTRWFN</sequence>
<reference evidence="1 2" key="1">
    <citation type="submission" date="2024-07" db="EMBL/GenBank/DDBJ databases">
        <title>Section-level genome sequencing and comparative genomics of Aspergillus sections Usti and Cavernicolus.</title>
        <authorList>
            <consortium name="Lawrence Berkeley National Laboratory"/>
            <person name="Nybo J.L."/>
            <person name="Vesth T.C."/>
            <person name="Theobald S."/>
            <person name="Frisvad J.C."/>
            <person name="Larsen T.O."/>
            <person name="Kjaerboelling I."/>
            <person name="Rothschild-Mancinelli K."/>
            <person name="Lyhne E.K."/>
            <person name="Kogle M.E."/>
            <person name="Barry K."/>
            <person name="Clum A."/>
            <person name="Na H."/>
            <person name="Ledsgaard L."/>
            <person name="Lin J."/>
            <person name="Lipzen A."/>
            <person name="Kuo A."/>
            <person name="Riley R."/>
            <person name="Mondo S."/>
            <person name="Labutti K."/>
            <person name="Haridas S."/>
            <person name="Pangalinan J."/>
            <person name="Salamov A.A."/>
            <person name="Simmons B.A."/>
            <person name="Magnuson J.K."/>
            <person name="Chen J."/>
            <person name="Drula E."/>
            <person name="Henrissat B."/>
            <person name="Wiebenga A."/>
            <person name="Lubbers R.J."/>
            <person name="Gomes A.C."/>
            <person name="Makela M.R."/>
            <person name="Stajich J."/>
            <person name="Grigoriev I.V."/>
            <person name="Mortensen U.H."/>
            <person name="De Vries R.P."/>
            <person name="Baker S.E."/>
            <person name="Andersen M.R."/>
        </authorList>
    </citation>
    <scope>NUCLEOTIDE SEQUENCE [LARGE SCALE GENOMIC DNA]</scope>
    <source>
        <strain evidence="1 2">CBS 588.65</strain>
    </source>
</reference>
<name>A0ABR4H4C4_9EURO</name>
<accession>A0ABR4H4C4</accession>
<dbReference type="EMBL" id="JBFXLT010000083">
    <property type="protein sequence ID" value="KAL2809712.1"/>
    <property type="molecule type" value="Genomic_DNA"/>
</dbReference>
<organism evidence="1 2">
    <name type="scientific">Aspergillus granulosus</name>
    <dbReference type="NCBI Taxonomy" id="176169"/>
    <lineage>
        <taxon>Eukaryota</taxon>
        <taxon>Fungi</taxon>
        <taxon>Dikarya</taxon>
        <taxon>Ascomycota</taxon>
        <taxon>Pezizomycotina</taxon>
        <taxon>Eurotiomycetes</taxon>
        <taxon>Eurotiomycetidae</taxon>
        <taxon>Eurotiales</taxon>
        <taxon>Aspergillaceae</taxon>
        <taxon>Aspergillus</taxon>
        <taxon>Aspergillus subgen. Nidulantes</taxon>
    </lineage>
</organism>
<evidence type="ECO:0000313" key="2">
    <source>
        <dbReference type="Proteomes" id="UP001610334"/>
    </source>
</evidence>
<keyword evidence="2" id="KW-1185">Reference proteome</keyword>
<gene>
    <name evidence="1" type="ORF">BJX63DRAFT_344078</name>
</gene>